<dbReference type="Pfam" id="PF07726">
    <property type="entry name" value="AAA_3"/>
    <property type="match status" value="1"/>
</dbReference>
<dbReference type="PANTHER" id="PTHR42759">
    <property type="entry name" value="MOXR FAMILY PROTEIN"/>
    <property type="match status" value="1"/>
</dbReference>
<dbReference type="AlphaFoldDB" id="A0A238UWT5"/>
<dbReference type="SUPFAM" id="SSF52540">
    <property type="entry name" value="P-loop containing nucleoside triphosphate hydrolases"/>
    <property type="match status" value="1"/>
</dbReference>
<dbReference type="Pfam" id="PF17863">
    <property type="entry name" value="AAA_lid_2"/>
    <property type="match status" value="1"/>
</dbReference>
<feature type="domain" description="ChlI/MoxR AAA lid" evidence="5">
    <location>
        <begin position="248"/>
        <end position="315"/>
    </location>
</feature>
<dbReference type="GO" id="GO:0016887">
    <property type="term" value="F:ATP hydrolysis activity"/>
    <property type="evidence" value="ECO:0007669"/>
    <property type="project" value="InterPro"/>
</dbReference>
<dbReference type="OrthoDB" id="9808397at2"/>
<dbReference type="Gene3D" id="3.40.50.300">
    <property type="entry name" value="P-loop containing nucleotide triphosphate hydrolases"/>
    <property type="match status" value="1"/>
</dbReference>
<feature type="domain" description="ATPase AAA-3" evidence="4">
    <location>
        <begin position="44"/>
        <end position="174"/>
    </location>
</feature>
<evidence type="ECO:0000313" key="6">
    <source>
        <dbReference type="EMBL" id="SNR25689.1"/>
    </source>
</evidence>
<keyword evidence="7" id="KW-1185">Reference proteome</keyword>
<dbReference type="RefSeq" id="WP_089291006.1">
    <property type="nucleotide sequence ID" value="NZ_BOMU01000012.1"/>
</dbReference>
<evidence type="ECO:0000259" key="4">
    <source>
        <dbReference type="Pfam" id="PF07726"/>
    </source>
</evidence>
<proteinExistence type="inferred from homology"/>
<dbReference type="FunFam" id="3.40.50.300:FF:000640">
    <property type="entry name" value="MoxR family ATPase"/>
    <property type="match status" value="1"/>
</dbReference>
<evidence type="ECO:0000313" key="7">
    <source>
        <dbReference type="Proteomes" id="UP000198415"/>
    </source>
</evidence>
<evidence type="ECO:0000256" key="2">
    <source>
        <dbReference type="ARBA" id="ARBA00022840"/>
    </source>
</evidence>
<reference evidence="6 7" key="1">
    <citation type="submission" date="2017-06" db="EMBL/GenBank/DDBJ databases">
        <authorList>
            <person name="Kim H.J."/>
            <person name="Triplett B.A."/>
        </authorList>
    </citation>
    <scope>NUCLEOTIDE SEQUENCE [LARGE SCALE GENOMIC DNA]</scope>
    <source>
        <strain evidence="6 7">DSM 43151</strain>
    </source>
</reference>
<evidence type="ECO:0000256" key="3">
    <source>
        <dbReference type="ARBA" id="ARBA00061607"/>
    </source>
</evidence>
<evidence type="ECO:0000259" key="5">
    <source>
        <dbReference type="Pfam" id="PF17863"/>
    </source>
</evidence>
<dbReference type="EMBL" id="FZNR01000001">
    <property type="protein sequence ID" value="SNR25689.1"/>
    <property type="molecule type" value="Genomic_DNA"/>
</dbReference>
<comment type="similarity">
    <text evidence="3">Belongs to the MoxR family.</text>
</comment>
<dbReference type="Gene3D" id="1.10.8.80">
    <property type="entry name" value="Magnesium chelatase subunit I, C-Terminal domain"/>
    <property type="match status" value="1"/>
</dbReference>
<dbReference type="InterPro" id="IPR027417">
    <property type="entry name" value="P-loop_NTPase"/>
</dbReference>
<dbReference type="CDD" id="cd00009">
    <property type="entry name" value="AAA"/>
    <property type="match status" value="1"/>
</dbReference>
<dbReference type="Proteomes" id="UP000198415">
    <property type="component" value="Unassembled WGS sequence"/>
</dbReference>
<dbReference type="PIRSF" id="PIRSF002849">
    <property type="entry name" value="AAA_ATPase_chaperone_MoxR_prd"/>
    <property type="match status" value="1"/>
</dbReference>
<dbReference type="PANTHER" id="PTHR42759:SF1">
    <property type="entry name" value="MAGNESIUM-CHELATASE SUBUNIT CHLD"/>
    <property type="match status" value="1"/>
</dbReference>
<dbReference type="InterPro" id="IPR041628">
    <property type="entry name" value="ChlI/MoxR_AAA_lid"/>
</dbReference>
<protein>
    <submittedName>
        <fullName evidence="6">MoxR-like ATPase</fullName>
    </submittedName>
</protein>
<accession>A0A238UWT5</accession>
<dbReference type="InterPro" id="IPR011703">
    <property type="entry name" value="ATPase_AAA-3"/>
</dbReference>
<keyword evidence="2" id="KW-0067">ATP-binding</keyword>
<evidence type="ECO:0000256" key="1">
    <source>
        <dbReference type="ARBA" id="ARBA00022741"/>
    </source>
</evidence>
<name>A0A238UWT5_9ACTN</name>
<sequence length="330" mass="36057">MTWTDAPPAAAGPIEKVLYEVKKTIVGQDLLLERLIVALLARGHILVEGVPGLAKTLAVKSLAEAIGGDFHRVQFTPDLVPADIVGTRIYHQPSGEFQVQLGPVFTNLLLADEINRAPAKVQSALLETMQERQVTIGRETHKLPDPFLVMATQNPIENEGVYPLPEAQVDRFMMKVVIGYPSPTEEFVVVERALAPAAVLQRIIDPETLVGLQQAADQVYVDPSLIEFAVQLANASRDPARVGLTELSRYVTFGASPRSSISLVLAARALAYLRGREYAVPEDLSDLALDVLRHRMVLSYEALSDDVTADLILSKILANLQFPEPTGRGR</sequence>
<dbReference type="GO" id="GO:0005524">
    <property type="term" value="F:ATP binding"/>
    <property type="evidence" value="ECO:0007669"/>
    <property type="project" value="UniProtKB-KW"/>
</dbReference>
<gene>
    <name evidence="6" type="ORF">SAMN06264365_101176</name>
</gene>
<dbReference type="InterPro" id="IPR050764">
    <property type="entry name" value="CbbQ/NirQ/NorQ/GpvN"/>
</dbReference>
<organism evidence="6 7">
    <name type="scientific">Actinoplanes regularis</name>
    <dbReference type="NCBI Taxonomy" id="52697"/>
    <lineage>
        <taxon>Bacteria</taxon>
        <taxon>Bacillati</taxon>
        <taxon>Actinomycetota</taxon>
        <taxon>Actinomycetes</taxon>
        <taxon>Micromonosporales</taxon>
        <taxon>Micromonosporaceae</taxon>
        <taxon>Actinoplanes</taxon>
    </lineage>
</organism>
<keyword evidence="1" id="KW-0547">Nucleotide-binding</keyword>